<feature type="transmembrane region" description="Helical" evidence="1">
    <location>
        <begin position="16"/>
        <end position="34"/>
    </location>
</feature>
<reference evidence="2 3" key="1">
    <citation type="submission" date="2011-08" db="EMBL/GenBank/DDBJ databases">
        <authorList>
            <person name="Kersulyte D."/>
            <person name="Choudhury A."/>
            <person name="Mukhopadhyay A.K."/>
            <person name="Nair G.B."/>
            <person name="Berg D.E."/>
        </authorList>
    </citation>
    <scope>NUCLEOTIDE SEQUENCE [LARGE SCALE GENOMIC DNA]</scope>
    <source>
        <strain evidence="3">SNT49</strain>
    </source>
</reference>
<keyword evidence="1" id="KW-0472">Membrane</keyword>
<sequence length="35" mass="4187">MVESFSFYSLPVSKNFVSFYLFIIFELIFLIKGFL</sequence>
<keyword evidence="1" id="KW-0812">Transmembrane</keyword>
<dbReference type="EMBL" id="CP002983">
    <property type="protein sequence ID" value="AEN17686.1"/>
    <property type="molecule type" value="Genomic_DNA"/>
</dbReference>
<organism evidence="2 3">
    <name type="scientific">Helicobacter pylori SNT49</name>
    <dbReference type="NCBI Taxonomy" id="1055530"/>
    <lineage>
        <taxon>Bacteria</taxon>
        <taxon>Pseudomonadati</taxon>
        <taxon>Campylobacterota</taxon>
        <taxon>Epsilonproteobacteria</taxon>
        <taxon>Campylobacterales</taxon>
        <taxon>Helicobacteraceae</taxon>
        <taxon>Helicobacter</taxon>
    </lineage>
</organism>
<dbReference type="Proteomes" id="UP000008534">
    <property type="component" value="Chromosome"/>
</dbReference>
<evidence type="ECO:0000313" key="2">
    <source>
        <dbReference type="EMBL" id="AEN17686.1"/>
    </source>
</evidence>
<evidence type="ECO:0000313" key="3">
    <source>
        <dbReference type="Proteomes" id="UP000008534"/>
    </source>
</evidence>
<accession>G2MCR9</accession>
<gene>
    <name evidence="2" type="ORF">HPSNT_07845</name>
</gene>
<dbReference type="AlphaFoldDB" id="G2MCR9"/>
<dbReference type="KEGG" id="hen:HPSNT_07845"/>
<dbReference type="HOGENOM" id="CLU_218341_0_0_7"/>
<proteinExistence type="predicted"/>
<evidence type="ECO:0000256" key="1">
    <source>
        <dbReference type="SAM" id="Phobius"/>
    </source>
</evidence>
<name>G2MCR9_HELPX</name>
<protein>
    <submittedName>
        <fullName evidence="2">Uncharacterized protein</fullName>
    </submittedName>
</protein>
<keyword evidence="1" id="KW-1133">Transmembrane helix</keyword>